<dbReference type="RefSeq" id="WP_006776705.1">
    <property type="nucleotide sequence ID" value="NZ_BQNJ01000002.1"/>
</dbReference>
<evidence type="ECO:0000313" key="2">
    <source>
        <dbReference type="EMBL" id="MUB65892.1"/>
    </source>
</evidence>
<sequence length="161" mass="19017">MYEIRYCNSIVKQGIMKKFRKPKGLNLFEHACNCNSLEDIIAISYLFCPDFIQIGEYIFVSVFFEEEGEEAIKKVEKLEERFGKNKKLIEQWVNSWSIGDLFINCTDESYQNNSLIMQFCDILVYNWQQRLKELFPHKKIIVETGNEIMGELGLTITVYEQ</sequence>
<dbReference type="EMBL" id="WNME01000019">
    <property type="protein sequence ID" value="MUB65892.1"/>
    <property type="molecule type" value="Genomic_DNA"/>
</dbReference>
<reference evidence="2 3" key="1">
    <citation type="submission" date="2019-09" db="EMBL/GenBank/DDBJ databases">
        <title>Draft genome sequencing of Hungatella hathewayi 123Y-2.</title>
        <authorList>
            <person name="Lv Q."/>
            <person name="Li S."/>
        </authorList>
    </citation>
    <scope>NUCLEOTIDE SEQUENCE [LARGE SCALE GENOMIC DNA]</scope>
    <source>
        <strain evidence="2 3">123Y-2</strain>
    </source>
</reference>
<gene>
    <name evidence="1" type="ORF">CE91St55_51130</name>
    <name evidence="2" type="ORF">GNE07_22980</name>
</gene>
<evidence type="ECO:0000313" key="3">
    <source>
        <dbReference type="Proteomes" id="UP000434223"/>
    </source>
</evidence>
<accession>A0A174VXQ1</accession>
<dbReference type="AlphaFoldDB" id="A0A174VXQ1"/>
<reference evidence="1" key="2">
    <citation type="submission" date="2022-01" db="EMBL/GenBank/DDBJ databases">
        <title>Novel bile acid biosynthetic pathways are enriched in the microbiome of centenarians.</title>
        <authorList>
            <person name="Sato Y."/>
            <person name="Atarashi K."/>
            <person name="Plichta R.D."/>
            <person name="Arai Y."/>
            <person name="Sasajima S."/>
            <person name="Kearney M.S."/>
            <person name="Suda W."/>
            <person name="Takeshita K."/>
            <person name="Sasaki T."/>
            <person name="Okamoto S."/>
            <person name="Skelly N.A."/>
            <person name="Okamura Y."/>
            <person name="Vlamakis H."/>
            <person name="Li Y."/>
            <person name="Tanoue T."/>
            <person name="Takei H."/>
            <person name="Nittono H."/>
            <person name="Narushima S."/>
            <person name="Irie J."/>
            <person name="Itoh H."/>
            <person name="Moriya K."/>
            <person name="Sugiura Y."/>
            <person name="Suematsu M."/>
            <person name="Moritoki N."/>
            <person name="Shibata S."/>
            <person name="Littman R.D."/>
            <person name="Fischbach A.M."/>
            <person name="Uwamino Y."/>
            <person name="Inoue T."/>
            <person name="Honda A."/>
            <person name="Hattori M."/>
            <person name="Murai T."/>
            <person name="Xavier J.R."/>
            <person name="Hirose N."/>
            <person name="Honda K."/>
        </authorList>
    </citation>
    <scope>NUCLEOTIDE SEQUENCE</scope>
    <source>
        <strain evidence="1">CE91-St55</strain>
    </source>
</reference>
<organism evidence="2 3">
    <name type="scientific">Hungatella hathewayi</name>
    <dbReference type="NCBI Taxonomy" id="154046"/>
    <lineage>
        <taxon>Bacteria</taxon>
        <taxon>Bacillati</taxon>
        <taxon>Bacillota</taxon>
        <taxon>Clostridia</taxon>
        <taxon>Lachnospirales</taxon>
        <taxon>Lachnospiraceae</taxon>
        <taxon>Hungatella</taxon>
    </lineage>
</organism>
<dbReference type="GeneID" id="93149354"/>
<protein>
    <submittedName>
        <fullName evidence="2">Uncharacterized protein</fullName>
    </submittedName>
</protein>
<dbReference type="OrthoDB" id="2618800at2"/>
<name>A0A174VXQ1_9FIRM</name>
<dbReference type="Proteomes" id="UP000434223">
    <property type="component" value="Unassembled WGS sequence"/>
</dbReference>
<dbReference type="EMBL" id="BQNJ01000002">
    <property type="protein sequence ID" value="GKH03132.1"/>
    <property type="molecule type" value="Genomic_DNA"/>
</dbReference>
<dbReference type="Proteomes" id="UP001055091">
    <property type="component" value="Unassembled WGS sequence"/>
</dbReference>
<proteinExistence type="predicted"/>
<evidence type="ECO:0000313" key="1">
    <source>
        <dbReference type="EMBL" id="GKH03132.1"/>
    </source>
</evidence>
<comment type="caution">
    <text evidence="2">The sequence shown here is derived from an EMBL/GenBank/DDBJ whole genome shotgun (WGS) entry which is preliminary data.</text>
</comment>